<protein>
    <submittedName>
        <fullName evidence="2">Uncharacterized protein</fullName>
    </submittedName>
</protein>
<gene>
    <name evidence="2" type="ORF">SLEP1_g47600</name>
</gene>
<keyword evidence="3" id="KW-1185">Reference proteome</keyword>
<dbReference type="EMBL" id="BPVZ01000137">
    <property type="protein sequence ID" value="GKV39900.1"/>
    <property type="molecule type" value="Genomic_DNA"/>
</dbReference>
<evidence type="ECO:0000313" key="2">
    <source>
        <dbReference type="EMBL" id="GKV39900.1"/>
    </source>
</evidence>
<sequence length="417" mass="48364">MISLLFPQCHLWQNGHMRIQYSRRKKANRWVDFAKSSNVIISLIERMELSCTEQNHALQKLIESQVESFKRQKETVRQHMVELRWVFEKGTRAKQETGDESHRTLQAILDQGLNKCVSPDQKYHYQLRMVKPPLKSPSQKWKQVSHPKFPKAQNPRTLRWRLQCKRAEERHRQQMENSGGMVDLAQLLLVRMKSVWVQKDKNMTSSQTSPEDEKHSRSPTSPQVLTMDTSEETSLKATFKVAEAIENSAKQQTIQFGEFSVNLSCLVRTLPLNGGRIEVMKADDKPFVANTNSVEARYYDEEIGTIRFFGIDRKGRSARITANTISELTRRTVNERQQINCQKKKAVEEIKRKLATYLIEKRINVDRSEVVHEGEDENLTDVVTMEELDLVRAKLDDLKVEVQDLLDEVNLDISNSG</sequence>
<dbReference type="AlphaFoldDB" id="A0AAV5LRW6"/>
<accession>A0AAV5LRW6</accession>
<feature type="compositionally biased region" description="Polar residues" evidence="1">
    <location>
        <begin position="218"/>
        <end position="228"/>
    </location>
</feature>
<proteinExistence type="predicted"/>
<dbReference type="Proteomes" id="UP001054252">
    <property type="component" value="Unassembled WGS sequence"/>
</dbReference>
<name>A0AAV5LRW6_9ROSI</name>
<reference evidence="2 3" key="1">
    <citation type="journal article" date="2021" name="Commun. Biol.">
        <title>The genome of Shorea leprosula (Dipterocarpaceae) highlights the ecological relevance of drought in aseasonal tropical rainforests.</title>
        <authorList>
            <person name="Ng K.K.S."/>
            <person name="Kobayashi M.J."/>
            <person name="Fawcett J.A."/>
            <person name="Hatakeyama M."/>
            <person name="Paape T."/>
            <person name="Ng C.H."/>
            <person name="Ang C.C."/>
            <person name="Tnah L.H."/>
            <person name="Lee C.T."/>
            <person name="Nishiyama T."/>
            <person name="Sese J."/>
            <person name="O'Brien M.J."/>
            <person name="Copetti D."/>
            <person name="Mohd Noor M.I."/>
            <person name="Ong R.C."/>
            <person name="Putra M."/>
            <person name="Sireger I.Z."/>
            <person name="Indrioko S."/>
            <person name="Kosugi Y."/>
            <person name="Izuno A."/>
            <person name="Isagi Y."/>
            <person name="Lee S.L."/>
            <person name="Shimizu K.K."/>
        </authorList>
    </citation>
    <scope>NUCLEOTIDE SEQUENCE [LARGE SCALE GENOMIC DNA]</scope>
    <source>
        <strain evidence="2">214</strain>
    </source>
</reference>
<evidence type="ECO:0000256" key="1">
    <source>
        <dbReference type="SAM" id="MobiDB-lite"/>
    </source>
</evidence>
<organism evidence="2 3">
    <name type="scientific">Rubroshorea leprosula</name>
    <dbReference type="NCBI Taxonomy" id="152421"/>
    <lineage>
        <taxon>Eukaryota</taxon>
        <taxon>Viridiplantae</taxon>
        <taxon>Streptophyta</taxon>
        <taxon>Embryophyta</taxon>
        <taxon>Tracheophyta</taxon>
        <taxon>Spermatophyta</taxon>
        <taxon>Magnoliopsida</taxon>
        <taxon>eudicotyledons</taxon>
        <taxon>Gunneridae</taxon>
        <taxon>Pentapetalae</taxon>
        <taxon>rosids</taxon>
        <taxon>malvids</taxon>
        <taxon>Malvales</taxon>
        <taxon>Dipterocarpaceae</taxon>
        <taxon>Rubroshorea</taxon>
    </lineage>
</organism>
<comment type="caution">
    <text evidence="2">The sequence shown here is derived from an EMBL/GenBank/DDBJ whole genome shotgun (WGS) entry which is preliminary data.</text>
</comment>
<evidence type="ECO:0000313" key="3">
    <source>
        <dbReference type="Proteomes" id="UP001054252"/>
    </source>
</evidence>
<feature type="region of interest" description="Disordered" evidence="1">
    <location>
        <begin position="201"/>
        <end position="230"/>
    </location>
</feature>